<keyword evidence="10" id="KW-0472">Membrane</keyword>
<keyword evidence="7 9" id="KW-0862">Zinc</keyword>
<dbReference type="InterPro" id="IPR007484">
    <property type="entry name" value="Peptidase_M28"/>
</dbReference>
<evidence type="ECO:0000259" key="11">
    <source>
        <dbReference type="Pfam" id="PF04389"/>
    </source>
</evidence>
<dbReference type="AlphaFoldDB" id="A0A9P7XLL1"/>
<dbReference type="PANTHER" id="PTHR12147:SF56">
    <property type="entry name" value="AMINOPEPTIDASE YDR415C-RELATED"/>
    <property type="match status" value="1"/>
</dbReference>
<dbReference type="GO" id="GO:0004177">
    <property type="term" value="F:aminopeptidase activity"/>
    <property type="evidence" value="ECO:0007669"/>
    <property type="project" value="UniProtKB-KW"/>
</dbReference>
<organism evidence="12 13">
    <name type="scientific">Linnemannia hyalina</name>
    <dbReference type="NCBI Taxonomy" id="64524"/>
    <lineage>
        <taxon>Eukaryota</taxon>
        <taxon>Fungi</taxon>
        <taxon>Fungi incertae sedis</taxon>
        <taxon>Mucoromycota</taxon>
        <taxon>Mortierellomycotina</taxon>
        <taxon>Mortierellomycetes</taxon>
        <taxon>Mortierellales</taxon>
        <taxon>Mortierellaceae</taxon>
        <taxon>Linnemannia</taxon>
    </lineage>
</organism>
<evidence type="ECO:0000256" key="2">
    <source>
        <dbReference type="ARBA" id="ARBA00022438"/>
    </source>
</evidence>
<name>A0A9P7XLL1_9FUNG</name>
<dbReference type="OrthoDB" id="2214at2759"/>
<evidence type="ECO:0000256" key="10">
    <source>
        <dbReference type="SAM" id="Phobius"/>
    </source>
</evidence>
<evidence type="ECO:0000256" key="6">
    <source>
        <dbReference type="ARBA" id="ARBA00022801"/>
    </source>
</evidence>
<proteinExistence type="inferred from homology"/>
<dbReference type="GO" id="GO:0046872">
    <property type="term" value="F:metal ion binding"/>
    <property type="evidence" value="ECO:0007669"/>
    <property type="project" value="UniProtKB-KW"/>
</dbReference>
<keyword evidence="3 9" id="KW-0645">Protease</keyword>
<dbReference type="InterPro" id="IPR045175">
    <property type="entry name" value="M28_fam"/>
</dbReference>
<keyword evidence="2" id="KW-0031">Aminopeptidase</keyword>
<comment type="similarity">
    <text evidence="8">Belongs to the peptidase M28 family. M28E subfamily.</text>
</comment>
<keyword evidence="10" id="KW-0812">Transmembrane</keyword>
<keyword evidence="10" id="KW-1133">Transmembrane helix</keyword>
<evidence type="ECO:0000256" key="4">
    <source>
        <dbReference type="ARBA" id="ARBA00022723"/>
    </source>
</evidence>
<reference evidence="12" key="1">
    <citation type="submission" date="2021-06" db="EMBL/GenBank/DDBJ databases">
        <title>Genome Sequence of Mortierella hyaline Strain SCG-10, a Cold-Adapted, Nitrate-Reducing Fungus Isolated from Soil in Minnesota, USA.</title>
        <authorList>
            <person name="Aldossari N."/>
        </authorList>
    </citation>
    <scope>NUCLEOTIDE SEQUENCE</scope>
    <source>
        <strain evidence="12">SCG-10</strain>
    </source>
</reference>
<dbReference type="PANTHER" id="PTHR12147">
    <property type="entry name" value="METALLOPEPTIDASE M28 FAMILY MEMBER"/>
    <property type="match status" value="1"/>
</dbReference>
<evidence type="ECO:0000256" key="7">
    <source>
        <dbReference type="ARBA" id="ARBA00022833"/>
    </source>
</evidence>
<keyword evidence="6 9" id="KW-0378">Hydrolase</keyword>
<dbReference type="EC" id="3.4.-.-" evidence="9"/>
<evidence type="ECO:0000256" key="1">
    <source>
        <dbReference type="ARBA" id="ARBA00001947"/>
    </source>
</evidence>
<evidence type="ECO:0000256" key="5">
    <source>
        <dbReference type="ARBA" id="ARBA00022729"/>
    </source>
</evidence>
<dbReference type="SUPFAM" id="SSF53187">
    <property type="entry name" value="Zn-dependent exopeptidases"/>
    <property type="match status" value="1"/>
</dbReference>
<sequence length="205" mass="23087">MVKDTVISHAIHFSNNTNGDSTLRLVQTAEDKTPLWMTLSAQWLYKQISDLIEESDADSDVSIRKFQHKWDQFSIIVRFEGKDESLASQPAIVGAHQDSVNRRNPLWGRSPGADGDGSRTVTTLEVFRSFVGTGFRPTRRVEFHWYSAEEAGLLGSQDVAENYEKKDIEVIVMIQVSRSIQALAILVQVVLVYAIGVFNFANFYS</sequence>
<protein>
    <recommendedName>
        <fullName evidence="9">Peptide hydrolase</fullName>
        <ecNumber evidence="9">3.4.-.-</ecNumber>
    </recommendedName>
</protein>
<feature type="transmembrane region" description="Helical" evidence="10">
    <location>
        <begin position="183"/>
        <end position="204"/>
    </location>
</feature>
<accession>A0A9P7XLL1</accession>
<evidence type="ECO:0000313" key="12">
    <source>
        <dbReference type="EMBL" id="KAG9062748.1"/>
    </source>
</evidence>
<keyword evidence="13" id="KW-1185">Reference proteome</keyword>
<gene>
    <name evidence="12" type="ORF">KI688_005054</name>
</gene>
<dbReference type="Proteomes" id="UP000707451">
    <property type="component" value="Unassembled WGS sequence"/>
</dbReference>
<dbReference type="Gene3D" id="3.40.630.10">
    <property type="entry name" value="Zn peptidases"/>
    <property type="match status" value="1"/>
</dbReference>
<evidence type="ECO:0000256" key="3">
    <source>
        <dbReference type="ARBA" id="ARBA00022670"/>
    </source>
</evidence>
<dbReference type="Pfam" id="PF04389">
    <property type="entry name" value="Peptidase_M28"/>
    <property type="match status" value="1"/>
</dbReference>
<evidence type="ECO:0000256" key="9">
    <source>
        <dbReference type="RuleBase" id="RU361240"/>
    </source>
</evidence>
<evidence type="ECO:0000256" key="8">
    <source>
        <dbReference type="ARBA" id="ARBA00043962"/>
    </source>
</evidence>
<dbReference type="EMBL" id="JAHRHY010000018">
    <property type="protein sequence ID" value="KAG9062748.1"/>
    <property type="molecule type" value="Genomic_DNA"/>
</dbReference>
<comment type="caution">
    <text evidence="12">The sequence shown here is derived from an EMBL/GenBank/DDBJ whole genome shotgun (WGS) entry which is preliminary data.</text>
</comment>
<keyword evidence="4 9" id="KW-0479">Metal-binding</keyword>
<feature type="domain" description="Peptidase M28" evidence="11">
    <location>
        <begin position="75"/>
        <end position="172"/>
    </location>
</feature>
<dbReference type="GO" id="GO:0008235">
    <property type="term" value="F:metalloexopeptidase activity"/>
    <property type="evidence" value="ECO:0007669"/>
    <property type="project" value="InterPro"/>
</dbReference>
<evidence type="ECO:0000313" key="13">
    <source>
        <dbReference type="Proteomes" id="UP000707451"/>
    </source>
</evidence>
<keyword evidence="5" id="KW-0732">Signal</keyword>
<comment type="cofactor">
    <cofactor evidence="1">
        <name>Zn(2+)</name>
        <dbReference type="ChEBI" id="CHEBI:29105"/>
    </cofactor>
</comment>
<dbReference type="GO" id="GO:0006508">
    <property type="term" value="P:proteolysis"/>
    <property type="evidence" value="ECO:0007669"/>
    <property type="project" value="UniProtKB-KW"/>
</dbReference>